<feature type="compositionally biased region" description="Basic and acidic residues" evidence="3">
    <location>
        <begin position="11"/>
        <end position="24"/>
    </location>
</feature>
<comment type="subcellular location">
    <subcellularLocation>
        <location evidence="1">Endoplasmic reticulum</location>
    </subcellularLocation>
</comment>
<feature type="compositionally biased region" description="Basic residues" evidence="3">
    <location>
        <begin position="1"/>
        <end position="10"/>
    </location>
</feature>
<feature type="region of interest" description="Disordered" evidence="3">
    <location>
        <begin position="1"/>
        <end position="29"/>
    </location>
</feature>
<feature type="transmembrane region" description="Helical" evidence="4">
    <location>
        <begin position="34"/>
        <end position="55"/>
    </location>
</feature>
<gene>
    <name evidence="5" type="ORF">BDFB_009328</name>
</gene>
<sequence length="183" mass="20295">NPTSLRKRPKDVKGPHSEPSDKKNGKFRSPRPMLTAHFIGVLGLMLLVFAAVIVIEKQLPTSLRISDEPKNPDRFIAERAYNVLKNLTKIGPRIAGSYANEVTAVNLLKDAVQEIIDNAHENHFIELDVQKASGDFNLEFLDGMTNVYQDVQNVVVKVGSKIKSPHSLLINCHFDSVVDSPGE</sequence>
<reference evidence="5 6" key="1">
    <citation type="submission" date="2017-03" db="EMBL/GenBank/DDBJ databases">
        <title>Genome of the blue death feigning beetle - Asbolus verrucosus.</title>
        <authorList>
            <person name="Rider S.D."/>
        </authorList>
    </citation>
    <scope>NUCLEOTIDE SEQUENCE [LARGE SCALE GENOMIC DNA]</scope>
    <source>
        <strain evidence="5">Butters</strain>
        <tissue evidence="5">Head and leg muscle</tissue>
    </source>
</reference>
<evidence type="ECO:0000313" key="5">
    <source>
        <dbReference type="EMBL" id="RZC42718.1"/>
    </source>
</evidence>
<accession>A0A482WE64</accession>
<keyword evidence="2" id="KW-0256">Endoplasmic reticulum</keyword>
<dbReference type="Gene3D" id="3.40.630.10">
    <property type="entry name" value="Zn peptidases"/>
    <property type="match status" value="1"/>
</dbReference>
<keyword evidence="4" id="KW-1133">Transmembrane helix</keyword>
<dbReference type="Proteomes" id="UP000292052">
    <property type="component" value="Unassembled WGS sequence"/>
</dbReference>
<proteinExistence type="predicted"/>
<evidence type="ECO:0000256" key="1">
    <source>
        <dbReference type="ARBA" id="ARBA00004240"/>
    </source>
</evidence>
<feature type="non-terminal residue" evidence="5">
    <location>
        <position position="1"/>
    </location>
</feature>
<dbReference type="PANTHER" id="PTHR12147:SF22">
    <property type="entry name" value="ENDOPLASMIC RETICULUM METALLOPEPTIDASE 1"/>
    <property type="match status" value="1"/>
</dbReference>
<keyword evidence="4" id="KW-0472">Membrane</keyword>
<evidence type="ECO:0000256" key="4">
    <source>
        <dbReference type="SAM" id="Phobius"/>
    </source>
</evidence>
<dbReference type="EMBL" id="QDEB01005670">
    <property type="protein sequence ID" value="RZC42718.1"/>
    <property type="molecule type" value="Genomic_DNA"/>
</dbReference>
<dbReference type="GO" id="GO:0008235">
    <property type="term" value="F:metalloexopeptidase activity"/>
    <property type="evidence" value="ECO:0007669"/>
    <property type="project" value="InterPro"/>
</dbReference>
<protein>
    <recommendedName>
        <fullName evidence="7">Peptidase M28 domain-containing protein</fullName>
    </recommendedName>
</protein>
<dbReference type="OrthoDB" id="6759170at2759"/>
<keyword evidence="6" id="KW-1185">Reference proteome</keyword>
<dbReference type="GO" id="GO:0005783">
    <property type="term" value="C:endoplasmic reticulum"/>
    <property type="evidence" value="ECO:0007669"/>
    <property type="project" value="UniProtKB-SubCell"/>
</dbReference>
<evidence type="ECO:0000256" key="3">
    <source>
        <dbReference type="SAM" id="MobiDB-lite"/>
    </source>
</evidence>
<dbReference type="SUPFAM" id="SSF53187">
    <property type="entry name" value="Zn-dependent exopeptidases"/>
    <property type="match status" value="1"/>
</dbReference>
<dbReference type="InterPro" id="IPR045175">
    <property type="entry name" value="M28_fam"/>
</dbReference>
<dbReference type="PANTHER" id="PTHR12147">
    <property type="entry name" value="METALLOPEPTIDASE M28 FAMILY MEMBER"/>
    <property type="match status" value="1"/>
</dbReference>
<dbReference type="GO" id="GO:0006508">
    <property type="term" value="P:proteolysis"/>
    <property type="evidence" value="ECO:0007669"/>
    <property type="project" value="InterPro"/>
</dbReference>
<evidence type="ECO:0000256" key="2">
    <source>
        <dbReference type="ARBA" id="ARBA00022824"/>
    </source>
</evidence>
<keyword evidence="4" id="KW-0812">Transmembrane</keyword>
<evidence type="ECO:0008006" key="7">
    <source>
        <dbReference type="Google" id="ProtNLM"/>
    </source>
</evidence>
<name>A0A482WE64_ASBVE</name>
<organism evidence="5 6">
    <name type="scientific">Asbolus verrucosus</name>
    <name type="common">Desert ironclad beetle</name>
    <dbReference type="NCBI Taxonomy" id="1661398"/>
    <lineage>
        <taxon>Eukaryota</taxon>
        <taxon>Metazoa</taxon>
        <taxon>Ecdysozoa</taxon>
        <taxon>Arthropoda</taxon>
        <taxon>Hexapoda</taxon>
        <taxon>Insecta</taxon>
        <taxon>Pterygota</taxon>
        <taxon>Neoptera</taxon>
        <taxon>Endopterygota</taxon>
        <taxon>Coleoptera</taxon>
        <taxon>Polyphaga</taxon>
        <taxon>Cucujiformia</taxon>
        <taxon>Tenebrionidae</taxon>
        <taxon>Pimeliinae</taxon>
        <taxon>Asbolus</taxon>
    </lineage>
</organism>
<dbReference type="STRING" id="1661398.A0A482WE64"/>
<dbReference type="AlphaFoldDB" id="A0A482WE64"/>
<evidence type="ECO:0000313" key="6">
    <source>
        <dbReference type="Proteomes" id="UP000292052"/>
    </source>
</evidence>
<comment type="caution">
    <text evidence="5">The sequence shown here is derived from an EMBL/GenBank/DDBJ whole genome shotgun (WGS) entry which is preliminary data.</text>
</comment>